<comment type="similarity">
    <text evidence="1">Belongs to the membrane fusion protein (MFP) (TC 8.A.1) family.</text>
</comment>
<dbReference type="SUPFAM" id="SSF51230">
    <property type="entry name" value="Single hybrid motif"/>
    <property type="match status" value="1"/>
</dbReference>
<feature type="domain" description="CusB-like beta-barrel" evidence="4">
    <location>
        <begin position="175"/>
        <end position="249"/>
    </location>
</feature>
<protein>
    <submittedName>
        <fullName evidence="6">Putative Efflux transporter, RND family, MFP subunit</fullName>
    </submittedName>
</protein>
<dbReference type="PANTHER" id="PTHR30469">
    <property type="entry name" value="MULTIDRUG RESISTANCE PROTEIN MDTA"/>
    <property type="match status" value="1"/>
</dbReference>
<keyword evidence="2" id="KW-0472">Membrane</keyword>
<evidence type="ECO:0000259" key="3">
    <source>
        <dbReference type="Pfam" id="PF00364"/>
    </source>
</evidence>
<dbReference type="InterPro" id="IPR011053">
    <property type="entry name" value="Single_hybrid_motif"/>
</dbReference>
<dbReference type="GO" id="GO:0015562">
    <property type="term" value="F:efflux transmembrane transporter activity"/>
    <property type="evidence" value="ECO:0007669"/>
    <property type="project" value="TreeGrafter"/>
</dbReference>
<evidence type="ECO:0000259" key="5">
    <source>
        <dbReference type="Pfam" id="PF25989"/>
    </source>
</evidence>
<evidence type="ECO:0000313" key="6">
    <source>
        <dbReference type="EMBL" id="SLM19139.1"/>
    </source>
</evidence>
<keyword evidence="2" id="KW-1133">Transmembrane helix</keyword>
<evidence type="ECO:0000256" key="2">
    <source>
        <dbReference type="SAM" id="Phobius"/>
    </source>
</evidence>
<accession>A0A3P3XSU0</accession>
<dbReference type="InterPro" id="IPR058637">
    <property type="entry name" value="YknX-like_C"/>
</dbReference>
<dbReference type="EMBL" id="FWDO01000005">
    <property type="protein sequence ID" value="SLM19139.1"/>
    <property type="molecule type" value="Genomic_DNA"/>
</dbReference>
<dbReference type="InterPro" id="IPR000089">
    <property type="entry name" value="Biotin_lipoyl"/>
</dbReference>
<dbReference type="Gene3D" id="2.40.420.20">
    <property type="match status" value="1"/>
</dbReference>
<gene>
    <name evidence="6" type="ORF">SPIRO4BDMA_50654</name>
</gene>
<dbReference type="InterPro" id="IPR058792">
    <property type="entry name" value="Beta-barrel_RND_2"/>
</dbReference>
<feature type="domain" description="Lipoyl-binding" evidence="3">
    <location>
        <begin position="109"/>
        <end position="166"/>
    </location>
</feature>
<keyword evidence="2" id="KW-0812">Transmembrane</keyword>
<dbReference type="Pfam" id="PF25989">
    <property type="entry name" value="YknX_C"/>
    <property type="match status" value="1"/>
</dbReference>
<feature type="transmembrane region" description="Helical" evidence="2">
    <location>
        <begin position="12"/>
        <end position="34"/>
    </location>
</feature>
<evidence type="ECO:0000259" key="4">
    <source>
        <dbReference type="Pfam" id="PF25954"/>
    </source>
</evidence>
<reference evidence="6" key="1">
    <citation type="submission" date="2017-02" db="EMBL/GenBank/DDBJ databases">
        <authorList>
            <person name="Regsiter A."/>
            <person name="William W."/>
        </authorList>
    </citation>
    <scope>NUCLEOTIDE SEQUENCE</scope>
    <source>
        <strain evidence="6">BdmA 4</strain>
    </source>
</reference>
<dbReference type="FunFam" id="2.40.30.170:FF:000010">
    <property type="entry name" value="Efflux RND transporter periplasmic adaptor subunit"/>
    <property type="match status" value="1"/>
</dbReference>
<name>A0A3P3XSU0_9SPIR</name>
<sequence length="336" mass="35440">MKKAVSQHVPQIVITIVIVVIAAVIILKALGISFTKSSSPSAKELPSSPSVLSGQLLQTGGEETRTVAVRASTIALGSISNYTKLQGDVVSNNEIKIYPNIGGKLLTREVSVGDRVSIGTTIAFVDPSKVGEKYMPNPVESTVSGTVLSLPVHEGDTITTSTVIATVGDISRLKVSTAVPERFLANLKIGSSAEVSFDAIPGIVYTARISEMNPVLDTTSRTLKINLTLDRPDSKVLVGMSATVTLVTEHRGKVVVVPRSSITTDTNEDYIFVVKSDGSVEKRSVALGLEGEEFFEVKKGLSVGEQVVTEGKNSVTNGSKIKIIDGNSETEAGVSQ</sequence>
<dbReference type="NCBIfam" id="TIGR01730">
    <property type="entry name" value="RND_mfp"/>
    <property type="match status" value="1"/>
</dbReference>
<dbReference type="Gene3D" id="2.40.50.100">
    <property type="match status" value="1"/>
</dbReference>
<dbReference type="Pfam" id="PF25954">
    <property type="entry name" value="Beta-barrel_RND_2"/>
    <property type="match status" value="1"/>
</dbReference>
<proteinExistence type="inferred from homology"/>
<dbReference type="Pfam" id="PF00364">
    <property type="entry name" value="Biotin_lipoyl"/>
    <property type="match status" value="1"/>
</dbReference>
<dbReference type="AlphaFoldDB" id="A0A3P3XSU0"/>
<dbReference type="InterPro" id="IPR006143">
    <property type="entry name" value="RND_pump_MFP"/>
</dbReference>
<dbReference type="GO" id="GO:1990281">
    <property type="term" value="C:efflux pump complex"/>
    <property type="evidence" value="ECO:0007669"/>
    <property type="project" value="TreeGrafter"/>
</dbReference>
<feature type="domain" description="YknX-like C-terminal permuted SH3-like" evidence="5">
    <location>
        <begin position="254"/>
        <end position="323"/>
    </location>
</feature>
<dbReference type="Gene3D" id="2.40.30.170">
    <property type="match status" value="1"/>
</dbReference>
<evidence type="ECO:0000256" key="1">
    <source>
        <dbReference type="ARBA" id="ARBA00009477"/>
    </source>
</evidence>
<organism evidence="6">
    <name type="scientific">uncultured spirochete</name>
    <dbReference type="NCBI Taxonomy" id="156406"/>
    <lineage>
        <taxon>Bacteria</taxon>
        <taxon>Pseudomonadati</taxon>
        <taxon>Spirochaetota</taxon>
        <taxon>Spirochaetia</taxon>
        <taxon>Spirochaetales</taxon>
        <taxon>environmental samples</taxon>
    </lineage>
</organism>